<dbReference type="Gene3D" id="3.40.190.10">
    <property type="entry name" value="Periplasmic binding protein-like II"/>
    <property type="match status" value="2"/>
</dbReference>
<evidence type="ECO:0000256" key="2">
    <source>
        <dbReference type="ARBA" id="ARBA00023015"/>
    </source>
</evidence>
<keyword evidence="3 6" id="KW-0238">DNA-binding</keyword>
<feature type="domain" description="HTH lysR-type" evidence="5">
    <location>
        <begin position="1"/>
        <end position="60"/>
    </location>
</feature>
<evidence type="ECO:0000313" key="7">
    <source>
        <dbReference type="Proteomes" id="UP000633509"/>
    </source>
</evidence>
<dbReference type="Proteomes" id="UP000633509">
    <property type="component" value="Unassembled WGS sequence"/>
</dbReference>
<comment type="caution">
    <text evidence="6">The sequence shown here is derived from an EMBL/GenBank/DDBJ whole genome shotgun (WGS) entry which is preliminary data.</text>
</comment>
<dbReference type="InterPro" id="IPR036390">
    <property type="entry name" value="WH_DNA-bd_sf"/>
</dbReference>
<dbReference type="InterPro" id="IPR000847">
    <property type="entry name" value="LysR_HTH_N"/>
</dbReference>
<dbReference type="PANTHER" id="PTHR30346:SF0">
    <property type="entry name" value="HCA OPERON TRANSCRIPTIONAL ACTIVATOR HCAR"/>
    <property type="match status" value="1"/>
</dbReference>
<keyword evidence="4" id="KW-0804">Transcription</keyword>
<evidence type="ECO:0000259" key="5">
    <source>
        <dbReference type="PROSITE" id="PS50931"/>
    </source>
</evidence>
<keyword evidence="2" id="KW-0805">Transcription regulation</keyword>
<dbReference type="SUPFAM" id="SSF46785">
    <property type="entry name" value="Winged helix' DNA-binding domain"/>
    <property type="match status" value="1"/>
</dbReference>
<evidence type="ECO:0000313" key="6">
    <source>
        <dbReference type="EMBL" id="MBE1589155.1"/>
    </source>
</evidence>
<dbReference type="GO" id="GO:0003677">
    <property type="term" value="F:DNA binding"/>
    <property type="evidence" value="ECO:0007669"/>
    <property type="project" value="UniProtKB-KW"/>
</dbReference>
<dbReference type="Pfam" id="PF00126">
    <property type="entry name" value="HTH_1"/>
    <property type="match status" value="1"/>
</dbReference>
<dbReference type="EMBL" id="JADBEK010000001">
    <property type="protein sequence ID" value="MBE1589155.1"/>
    <property type="molecule type" value="Genomic_DNA"/>
</dbReference>
<dbReference type="InterPro" id="IPR005119">
    <property type="entry name" value="LysR_subst-bd"/>
</dbReference>
<evidence type="ECO:0000256" key="1">
    <source>
        <dbReference type="ARBA" id="ARBA00009437"/>
    </source>
</evidence>
<dbReference type="InterPro" id="IPR036388">
    <property type="entry name" value="WH-like_DNA-bd_sf"/>
</dbReference>
<dbReference type="Pfam" id="PF03466">
    <property type="entry name" value="LysR_substrate"/>
    <property type="match status" value="1"/>
</dbReference>
<dbReference type="SUPFAM" id="SSF53850">
    <property type="entry name" value="Periplasmic binding protein-like II"/>
    <property type="match status" value="1"/>
</dbReference>
<dbReference type="PROSITE" id="PS50931">
    <property type="entry name" value="HTH_LYSR"/>
    <property type="match status" value="1"/>
</dbReference>
<comment type="similarity">
    <text evidence="1">Belongs to the LysR transcriptional regulatory family.</text>
</comment>
<proteinExistence type="inferred from homology"/>
<evidence type="ECO:0000256" key="4">
    <source>
        <dbReference type="ARBA" id="ARBA00023163"/>
    </source>
</evidence>
<organism evidence="6 7">
    <name type="scientific">Nonomuraea angiospora</name>
    <dbReference type="NCBI Taxonomy" id="46172"/>
    <lineage>
        <taxon>Bacteria</taxon>
        <taxon>Bacillati</taxon>
        <taxon>Actinomycetota</taxon>
        <taxon>Actinomycetes</taxon>
        <taxon>Streptosporangiales</taxon>
        <taxon>Streptosporangiaceae</taxon>
        <taxon>Nonomuraea</taxon>
    </lineage>
</organism>
<protein>
    <submittedName>
        <fullName evidence="6">DNA-binding transcriptional LysR family regulator</fullName>
    </submittedName>
</protein>
<dbReference type="RefSeq" id="WP_192789242.1">
    <property type="nucleotide sequence ID" value="NZ_JADBEK010000001.1"/>
</dbReference>
<sequence length="333" mass="35888">MDLHPRLLRVFVTVAEELHFGRAAARLYVAQQALSRDVRRLEDQLGQALFTRSTRRVELTPAGARLLPGARRLLALHDELVAEVSSARGPLLVDVNMQGHEPPRPLVRARELAPGVEILARFHGGLASGAAAMREGRLDVSFGRFAGLPASVRKGLVQVPVRLDPLAVLVPEEHPLAALEEVPLGVLADFPLDAMAGNPATTEWTDLGERLAEEFGLTPATPHAPPVGTHEMGLYLQRHREPVLATAKVGGIPGAVVRPLIDPVPLALENLVFPEGLRHPGLDALLQAVTEIRSAERWLRRPPHSWLPEADEALLRQPGHGQGDGVSGAGRGP</sequence>
<reference evidence="6 7" key="1">
    <citation type="submission" date="2020-10" db="EMBL/GenBank/DDBJ databases">
        <title>Sequencing the genomes of 1000 actinobacteria strains.</title>
        <authorList>
            <person name="Klenk H.-P."/>
        </authorList>
    </citation>
    <scope>NUCLEOTIDE SEQUENCE [LARGE SCALE GENOMIC DNA]</scope>
    <source>
        <strain evidence="6 7">DSM 43173</strain>
    </source>
</reference>
<accession>A0ABR9M967</accession>
<evidence type="ECO:0000256" key="3">
    <source>
        <dbReference type="ARBA" id="ARBA00023125"/>
    </source>
</evidence>
<dbReference type="PRINTS" id="PR00039">
    <property type="entry name" value="HTHLYSR"/>
</dbReference>
<name>A0ABR9M967_9ACTN</name>
<keyword evidence="7" id="KW-1185">Reference proteome</keyword>
<gene>
    <name evidence="6" type="ORF">H4W80_007413</name>
</gene>
<dbReference type="PANTHER" id="PTHR30346">
    <property type="entry name" value="TRANSCRIPTIONAL DUAL REGULATOR HCAR-RELATED"/>
    <property type="match status" value="1"/>
</dbReference>
<dbReference type="Gene3D" id="1.10.10.10">
    <property type="entry name" value="Winged helix-like DNA-binding domain superfamily/Winged helix DNA-binding domain"/>
    <property type="match status" value="1"/>
</dbReference>